<gene>
    <name evidence="1" type="ORF">NSCI0253_LOCUS28424</name>
</gene>
<proteinExistence type="predicted"/>
<reference evidence="1" key="1">
    <citation type="submission" date="2021-01" db="EMBL/GenBank/DDBJ databases">
        <authorList>
            <person name="Corre E."/>
            <person name="Pelletier E."/>
            <person name="Niang G."/>
            <person name="Scheremetjew M."/>
            <person name="Finn R."/>
            <person name="Kale V."/>
            <person name="Holt S."/>
            <person name="Cochrane G."/>
            <person name="Meng A."/>
            <person name="Brown T."/>
            <person name="Cohen L."/>
        </authorList>
    </citation>
    <scope>NUCLEOTIDE SEQUENCE</scope>
</reference>
<protein>
    <submittedName>
        <fullName evidence="1">Uncharacterized protein</fullName>
    </submittedName>
</protein>
<sequence length="119" mass="13291">MVRILPMPEAEKCIPCHRVESLDEQTMYRKWTVVKGTIPQVPGLTDVFRDAGLTCTSKAEQWCESTGAAFLEEVLEEFDAICEFLELDKASRFGFFIALHKHAQGRSAALSRNASARVG</sequence>
<organism evidence="1">
    <name type="scientific">Noctiluca scintillans</name>
    <name type="common">Sea sparkle</name>
    <name type="synonym">Red tide dinoflagellate</name>
    <dbReference type="NCBI Taxonomy" id="2966"/>
    <lineage>
        <taxon>Eukaryota</taxon>
        <taxon>Sar</taxon>
        <taxon>Alveolata</taxon>
        <taxon>Dinophyceae</taxon>
        <taxon>Noctilucales</taxon>
        <taxon>Noctilucaceae</taxon>
        <taxon>Noctiluca</taxon>
    </lineage>
</organism>
<dbReference type="EMBL" id="HBFQ01040115">
    <property type="protein sequence ID" value="CAD8854073.1"/>
    <property type="molecule type" value="Transcribed_RNA"/>
</dbReference>
<name>A0A7S1AH55_NOCSC</name>
<accession>A0A7S1AH55</accession>
<dbReference type="AlphaFoldDB" id="A0A7S1AH55"/>
<evidence type="ECO:0000313" key="1">
    <source>
        <dbReference type="EMBL" id="CAD8854073.1"/>
    </source>
</evidence>